<dbReference type="PANTHER" id="PTHR24240">
    <property type="entry name" value="OPSIN"/>
    <property type="match status" value="1"/>
</dbReference>
<dbReference type="EMBL" id="JARBDR010000793">
    <property type="protein sequence ID" value="KAJ8306979.1"/>
    <property type="molecule type" value="Genomic_DNA"/>
</dbReference>
<organism evidence="11 12">
    <name type="scientific">Tegillarca granosa</name>
    <name type="common">Malaysian cockle</name>
    <name type="synonym">Anadara granosa</name>
    <dbReference type="NCBI Taxonomy" id="220873"/>
    <lineage>
        <taxon>Eukaryota</taxon>
        <taxon>Metazoa</taxon>
        <taxon>Spiralia</taxon>
        <taxon>Lophotrochozoa</taxon>
        <taxon>Mollusca</taxon>
        <taxon>Bivalvia</taxon>
        <taxon>Autobranchia</taxon>
        <taxon>Pteriomorphia</taxon>
        <taxon>Arcoida</taxon>
        <taxon>Arcoidea</taxon>
        <taxon>Arcidae</taxon>
        <taxon>Tegillarca</taxon>
    </lineage>
</organism>
<proteinExistence type="predicted"/>
<dbReference type="SUPFAM" id="SSF81321">
    <property type="entry name" value="Family A G protein-coupled receptor-like"/>
    <property type="match status" value="1"/>
</dbReference>
<feature type="transmembrane region" description="Helical" evidence="9">
    <location>
        <begin position="309"/>
        <end position="329"/>
    </location>
</feature>
<feature type="domain" description="G-protein coupled receptors family 1 profile" evidence="10">
    <location>
        <begin position="40"/>
        <end position="367"/>
    </location>
</feature>
<evidence type="ECO:0000259" key="10">
    <source>
        <dbReference type="PROSITE" id="PS50262"/>
    </source>
</evidence>
<feature type="transmembrane region" description="Helical" evidence="9">
    <location>
        <begin position="140"/>
        <end position="163"/>
    </location>
</feature>
<evidence type="ECO:0000256" key="8">
    <source>
        <dbReference type="SAM" id="MobiDB-lite"/>
    </source>
</evidence>
<comment type="subcellular location">
    <subcellularLocation>
        <location evidence="1">Membrane</location>
        <topology evidence="1">Multi-pass membrane protein</topology>
    </subcellularLocation>
</comment>
<dbReference type="Proteomes" id="UP001217089">
    <property type="component" value="Unassembled WGS sequence"/>
</dbReference>
<keyword evidence="3 9" id="KW-1133">Transmembrane helix</keyword>
<evidence type="ECO:0000256" key="6">
    <source>
        <dbReference type="ARBA" id="ARBA00023170"/>
    </source>
</evidence>
<dbReference type="PROSITE" id="PS50262">
    <property type="entry name" value="G_PROTEIN_RECEP_F1_2"/>
    <property type="match status" value="1"/>
</dbReference>
<feature type="region of interest" description="Disordered" evidence="8">
    <location>
        <begin position="444"/>
        <end position="469"/>
    </location>
</feature>
<evidence type="ECO:0000313" key="12">
    <source>
        <dbReference type="Proteomes" id="UP001217089"/>
    </source>
</evidence>
<keyword evidence="12" id="KW-1185">Reference proteome</keyword>
<feature type="transmembrane region" description="Helical" evidence="9">
    <location>
        <begin position="349"/>
        <end position="369"/>
    </location>
</feature>
<feature type="transmembrane region" description="Helical" evidence="9">
    <location>
        <begin position="98"/>
        <end position="119"/>
    </location>
</feature>
<keyword evidence="4" id="KW-0297">G-protein coupled receptor</keyword>
<evidence type="ECO:0000256" key="7">
    <source>
        <dbReference type="ARBA" id="ARBA00023224"/>
    </source>
</evidence>
<feature type="compositionally biased region" description="Polar residues" evidence="8">
    <location>
        <begin position="446"/>
        <end position="469"/>
    </location>
</feature>
<feature type="transmembrane region" description="Helical" evidence="9">
    <location>
        <begin position="183"/>
        <end position="209"/>
    </location>
</feature>
<dbReference type="Gene3D" id="1.20.1070.10">
    <property type="entry name" value="Rhodopsin 7-helix transmembrane proteins"/>
    <property type="match status" value="1"/>
</dbReference>
<reference evidence="11 12" key="1">
    <citation type="submission" date="2022-12" db="EMBL/GenBank/DDBJ databases">
        <title>Chromosome-level genome of Tegillarca granosa.</title>
        <authorList>
            <person name="Kim J."/>
        </authorList>
    </citation>
    <scope>NUCLEOTIDE SEQUENCE [LARGE SCALE GENOMIC DNA]</scope>
    <source>
        <strain evidence="11">Teg-2019</strain>
        <tissue evidence="11">Adductor muscle</tissue>
    </source>
</reference>
<accession>A0ABQ9EP09</accession>
<keyword evidence="5 9" id="KW-0472">Membrane</keyword>
<feature type="compositionally biased region" description="Low complexity" evidence="8">
    <location>
        <begin position="228"/>
        <end position="238"/>
    </location>
</feature>
<keyword evidence="6" id="KW-0675">Receptor</keyword>
<gene>
    <name evidence="11" type="ORF">KUTeg_015063</name>
</gene>
<evidence type="ECO:0000256" key="1">
    <source>
        <dbReference type="ARBA" id="ARBA00004141"/>
    </source>
</evidence>
<sequence length="666" mass="74580">MSGSVVNSFGGSFFSWFQDEVLPYLIATVDILIIIICFILNILLIVTLKKRKLFSLPSNGLVFQLVLVDLICCVVVLIPGTVVAFLKFWPLTNIGCSIHAIAGNWLYLLTFCFLSILMIERTVKQTNLERYDKTFASTRFVVGISLVVWGFCLVVAVVPVTRWGTIAYDFYHAACIVYHTENIYYLTIIFVLGIGLSIMVVVISLILIYREKREYLKQKPVKNDQKVKNNPKPNSNPVTGPKSVWGVKSSNVNTTGGTGSKPTATGGNKLANSKLKSLAGVRKMKMAMTRMKVLNTFDKIKEIEKDPDFHLTVTYLIVWSVVTFCWIPYFVASYVDSINQNEKMWRGAYTITIIVANVSYCIKPIIYLAHNRHYRENITSTIPENVKAKATAVKASISTFADKLDKVLFKSTSAGKKLNATLTAKLIGRRWLNKVRMKKKLRLQGIGTSTASTSNVTQQSGPNAPKTTNNSVALTLTSLETVDENKYNVIRQDHKKILVKEESKNSVVKEENRNTVIKQEVRNSEPKQEVRNGVAKPEVSYSVGKKDVRNSVAKQEVGYSVAKQEVSNSVGKQDVRNSVAKHEVGYSIAKQEGRNYVAKQEIPNQTKDIPERNNSVFNRQSYDVTPRDVNVVSKDVASPNKQPLSRSNNDRIELTYVNGNVDLAFI</sequence>
<keyword evidence="2 9" id="KW-0812">Transmembrane</keyword>
<dbReference type="PRINTS" id="PR00237">
    <property type="entry name" value="GPCRRHODOPSN"/>
</dbReference>
<keyword evidence="7" id="KW-0807">Transducer</keyword>
<evidence type="ECO:0000313" key="11">
    <source>
        <dbReference type="EMBL" id="KAJ8306979.1"/>
    </source>
</evidence>
<evidence type="ECO:0000256" key="3">
    <source>
        <dbReference type="ARBA" id="ARBA00022989"/>
    </source>
</evidence>
<evidence type="ECO:0000256" key="9">
    <source>
        <dbReference type="SAM" id="Phobius"/>
    </source>
</evidence>
<name>A0ABQ9EP09_TEGGR</name>
<dbReference type="InterPro" id="IPR050125">
    <property type="entry name" value="GPCR_opsins"/>
</dbReference>
<feature type="region of interest" description="Disordered" evidence="8">
    <location>
        <begin position="220"/>
        <end position="245"/>
    </location>
</feature>
<evidence type="ECO:0000256" key="5">
    <source>
        <dbReference type="ARBA" id="ARBA00023136"/>
    </source>
</evidence>
<dbReference type="InterPro" id="IPR000276">
    <property type="entry name" value="GPCR_Rhodpsn"/>
</dbReference>
<comment type="caution">
    <text evidence="11">The sequence shown here is derived from an EMBL/GenBank/DDBJ whole genome shotgun (WGS) entry which is preliminary data.</text>
</comment>
<protein>
    <recommendedName>
        <fullName evidence="10">G-protein coupled receptors family 1 profile domain-containing protein</fullName>
    </recommendedName>
</protein>
<feature type="transmembrane region" description="Helical" evidence="9">
    <location>
        <begin position="24"/>
        <end position="48"/>
    </location>
</feature>
<dbReference type="Pfam" id="PF00001">
    <property type="entry name" value="7tm_1"/>
    <property type="match status" value="1"/>
</dbReference>
<feature type="transmembrane region" description="Helical" evidence="9">
    <location>
        <begin position="60"/>
        <end position="86"/>
    </location>
</feature>
<dbReference type="InterPro" id="IPR017452">
    <property type="entry name" value="GPCR_Rhodpsn_7TM"/>
</dbReference>
<evidence type="ECO:0000256" key="4">
    <source>
        <dbReference type="ARBA" id="ARBA00023040"/>
    </source>
</evidence>
<evidence type="ECO:0000256" key="2">
    <source>
        <dbReference type="ARBA" id="ARBA00022692"/>
    </source>
</evidence>